<dbReference type="EMBL" id="JAVIZQ010000001">
    <property type="protein sequence ID" value="MDR6143463.1"/>
    <property type="molecule type" value="Genomic_DNA"/>
</dbReference>
<comment type="caution">
    <text evidence="2">The sequence shown here is derived from an EMBL/GenBank/DDBJ whole genome shotgun (WGS) entry which is preliminary data.</text>
</comment>
<feature type="transmembrane region" description="Helical" evidence="1">
    <location>
        <begin position="9"/>
        <end position="30"/>
    </location>
</feature>
<dbReference type="Pfam" id="PF19136">
    <property type="entry name" value="DUF5819"/>
    <property type="match status" value="1"/>
</dbReference>
<evidence type="ECO:0000313" key="3">
    <source>
        <dbReference type="Proteomes" id="UP001249291"/>
    </source>
</evidence>
<dbReference type="InterPro" id="IPR043857">
    <property type="entry name" value="DUF5819"/>
</dbReference>
<accession>A0ABU1HTT9</accession>
<organism evidence="2 3">
    <name type="scientific">Microbacterium foliorum</name>
    <dbReference type="NCBI Taxonomy" id="104336"/>
    <lineage>
        <taxon>Bacteria</taxon>
        <taxon>Bacillati</taxon>
        <taxon>Actinomycetota</taxon>
        <taxon>Actinomycetes</taxon>
        <taxon>Micrococcales</taxon>
        <taxon>Microbacteriaceae</taxon>
        <taxon>Microbacterium</taxon>
    </lineage>
</organism>
<reference evidence="2 3" key="1">
    <citation type="submission" date="2023-08" db="EMBL/GenBank/DDBJ databases">
        <title>Functional and genomic diversity of the sorghum phyllosphere microbiome.</title>
        <authorList>
            <person name="Shade A."/>
        </authorList>
    </citation>
    <scope>NUCLEOTIDE SEQUENCE [LARGE SCALE GENOMIC DNA]</scope>
    <source>
        <strain evidence="2 3">SORGH_AS_0445</strain>
    </source>
</reference>
<dbReference type="Proteomes" id="UP001249291">
    <property type="component" value="Unassembled WGS sequence"/>
</dbReference>
<name>A0ABU1HTT9_9MICO</name>
<keyword evidence="1" id="KW-0812">Transmembrane</keyword>
<gene>
    <name evidence="2" type="ORF">QE375_003017</name>
</gene>
<protein>
    <submittedName>
        <fullName evidence="2">Uncharacterized protein</fullName>
    </submittedName>
</protein>
<keyword evidence="3" id="KW-1185">Reference proteome</keyword>
<proteinExistence type="predicted"/>
<sequence>MARRVSGRVIATLVSLSVVASYVFVTLLFVTPPNPMKSAFAGVMSSASPYFTQKWNVFAPNIAKSNPQLRIQAQWRDDEGELVRSEWVSVTAVEFGAVAGNALPSRIQKLSWNVLAAYSTRFGDLNTEQKAVVQDTFIERFDGGFRGIPSEELIDRLVSLGDDRGDVLDLLRYDFMIKEYATYFATATFDEEIERVRWEVYRERPNDFDRRFDDDVQYESTTTRFGWRHADDQIRADALAAFEDVIARYGGDS</sequence>
<keyword evidence="1" id="KW-1133">Transmembrane helix</keyword>
<evidence type="ECO:0000313" key="2">
    <source>
        <dbReference type="EMBL" id="MDR6143463.1"/>
    </source>
</evidence>
<evidence type="ECO:0000256" key="1">
    <source>
        <dbReference type="SAM" id="Phobius"/>
    </source>
</evidence>
<keyword evidence="1" id="KW-0472">Membrane</keyword>